<organism evidence="2 3">
    <name type="scientific">Candidatus Roizmanbacteria bacterium CG_4_10_14_0_2_um_filter_39_13</name>
    <dbReference type="NCBI Taxonomy" id="1974825"/>
    <lineage>
        <taxon>Bacteria</taxon>
        <taxon>Candidatus Roizmaniibacteriota</taxon>
    </lineage>
</organism>
<sequence>MSKILYGAIGVILVIITALFVFIRGNAFITPESTPDPTPTVVTLPTPIVIEKISETNPSVSQNPNTSFACPSVDWINCMPGPNSPDKRCDKKYLDWAGINCPGFMGAAY</sequence>
<dbReference type="AlphaFoldDB" id="A0A2M7U1R3"/>
<feature type="transmembrane region" description="Helical" evidence="1">
    <location>
        <begin position="6"/>
        <end position="23"/>
    </location>
</feature>
<accession>A0A2M7U1R3</accession>
<dbReference type="EMBL" id="PFOB01000011">
    <property type="protein sequence ID" value="PIZ63862.1"/>
    <property type="molecule type" value="Genomic_DNA"/>
</dbReference>
<dbReference type="Proteomes" id="UP000228503">
    <property type="component" value="Unassembled WGS sequence"/>
</dbReference>
<keyword evidence="1" id="KW-0472">Membrane</keyword>
<keyword evidence="1" id="KW-1133">Transmembrane helix</keyword>
<gene>
    <name evidence="2" type="ORF">COY16_00760</name>
</gene>
<keyword evidence="1" id="KW-0812">Transmembrane</keyword>
<evidence type="ECO:0000313" key="3">
    <source>
        <dbReference type="Proteomes" id="UP000228503"/>
    </source>
</evidence>
<evidence type="ECO:0000256" key="1">
    <source>
        <dbReference type="SAM" id="Phobius"/>
    </source>
</evidence>
<reference evidence="3" key="1">
    <citation type="submission" date="2017-09" db="EMBL/GenBank/DDBJ databases">
        <title>Depth-based differentiation of microbial function through sediment-hosted aquifers and enrichment of novel symbionts in the deep terrestrial subsurface.</title>
        <authorList>
            <person name="Probst A.J."/>
            <person name="Ladd B."/>
            <person name="Jarett J.K."/>
            <person name="Geller-Mcgrath D.E."/>
            <person name="Sieber C.M.K."/>
            <person name="Emerson J.B."/>
            <person name="Anantharaman K."/>
            <person name="Thomas B.C."/>
            <person name="Malmstrom R."/>
            <person name="Stieglmeier M."/>
            <person name="Klingl A."/>
            <person name="Woyke T."/>
            <person name="Ryan C.M."/>
            <person name="Banfield J.F."/>
        </authorList>
    </citation>
    <scope>NUCLEOTIDE SEQUENCE [LARGE SCALE GENOMIC DNA]</scope>
</reference>
<name>A0A2M7U1R3_9BACT</name>
<evidence type="ECO:0000313" key="2">
    <source>
        <dbReference type="EMBL" id="PIZ63862.1"/>
    </source>
</evidence>
<protein>
    <submittedName>
        <fullName evidence="2">Uncharacterized protein</fullName>
    </submittedName>
</protein>
<proteinExistence type="predicted"/>
<comment type="caution">
    <text evidence="2">The sequence shown here is derived from an EMBL/GenBank/DDBJ whole genome shotgun (WGS) entry which is preliminary data.</text>
</comment>